<name>A0ACB9XDP1_CHAAC</name>
<accession>A0ACB9XDP1</accession>
<comment type="caution">
    <text evidence="1">The sequence shown here is derived from an EMBL/GenBank/DDBJ whole genome shotgun (WGS) entry which is preliminary data.</text>
</comment>
<organism evidence="1 2">
    <name type="scientific">Chaenocephalus aceratus</name>
    <name type="common">Blackfin icefish</name>
    <name type="synonym">Chaenichthys aceratus</name>
    <dbReference type="NCBI Taxonomy" id="36190"/>
    <lineage>
        <taxon>Eukaryota</taxon>
        <taxon>Metazoa</taxon>
        <taxon>Chordata</taxon>
        <taxon>Craniata</taxon>
        <taxon>Vertebrata</taxon>
        <taxon>Euteleostomi</taxon>
        <taxon>Actinopterygii</taxon>
        <taxon>Neopterygii</taxon>
        <taxon>Teleostei</taxon>
        <taxon>Neoteleostei</taxon>
        <taxon>Acanthomorphata</taxon>
        <taxon>Eupercaria</taxon>
        <taxon>Perciformes</taxon>
        <taxon>Notothenioidei</taxon>
        <taxon>Channichthyidae</taxon>
        <taxon>Chaenocephalus</taxon>
    </lineage>
</organism>
<proteinExistence type="predicted"/>
<evidence type="ECO:0000313" key="2">
    <source>
        <dbReference type="Proteomes" id="UP001057452"/>
    </source>
</evidence>
<dbReference type="EMBL" id="CM043790">
    <property type="protein sequence ID" value="KAI4825105.1"/>
    <property type="molecule type" value="Genomic_DNA"/>
</dbReference>
<sequence>MIESMSKVDMLREVVSERLTAAALEIFGLFERTLAEYEEQLCRSKEENERHRKLLDAVLKPEVRLHRAVLSGDVHQSPHIKEEQGQLVAVKSEDDEEKAEPQLHQRQEENSSSAPQMEKERDREDCRGSEPTRSLDPVGFSQPAHDYNPADEQADTVTLTPIQAGVSLSLPAVDDRTSDSSEPETDNSDEDWQEPGKPQPDLKKIKNNSVPKGNKEGNTGRKSLNCSKCGKTFESKDCVLAKIPPFVCSVCVPKPSQVACFVTNKISASGEKAFGCSVCKKQFGFKSDAVRHMRIHTGEKPFSCSVCGNRFSQSTGLSSHMRTHTGEKPYSCSLCPKSFIRSGVLDRHMRVHTGEKPYSCSVCDTRFSLSQTLLKHMRIHTGEKPFSCSVCDKRFLQQGHLTQHMTLHTGEKSFSCPVCGKNFTRQFRVKKHKCVTESSGSQ</sequence>
<reference evidence="1" key="1">
    <citation type="submission" date="2022-05" db="EMBL/GenBank/DDBJ databases">
        <title>Chromosome-level genome of Chaenocephalus aceratus.</title>
        <authorList>
            <person name="Park H."/>
        </authorList>
    </citation>
    <scope>NUCLEOTIDE SEQUENCE</scope>
    <source>
        <strain evidence="1">KU_202001</strain>
    </source>
</reference>
<evidence type="ECO:0000313" key="1">
    <source>
        <dbReference type="EMBL" id="KAI4825105.1"/>
    </source>
</evidence>
<keyword evidence="2" id="KW-1185">Reference proteome</keyword>
<gene>
    <name evidence="1" type="ORF">KUCAC02_020803</name>
</gene>
<dbReference type="Proteomes" id="UP001057452">
    <property type="component" value="Chromosome 6"/>
</dbReference>
<protein>
    <submittedName>
        <fullName evidence="1">Uncharacterized protein</fullName>
    </submittedName>
</protein>